<evidence type="ECO:0000313" key="2">
    <source>
        <dbReference type="EMBL" id="ADD41059.1"/>
    </source>
</evidence>
<evidence type="ECO:0008006" key="4">
    <source>
        <dbReference type="Google" id="ProtNLM"/>
    </source>
</evidence>
<gene>
    <name evidence="2" type="ordered locus">Snas_1351</name>
</gene>
<feature type="transmembrane region" description="Helical" evidence="1">
    <location>
        <begin position="37"/>
        <end position="57"/>
    </location>
</feature>
<keyword evidence="1" id="KW-1133">Transmembrane helix</keyword>
<dbReference type="eggNOG" id="ENOG50332IC">
    <property type="taxonomic scope" value="Bacteria"/>
</dbReference>
<dbReference type="Proteomes" id="UP000000844">
    <property type="component" value="Chromosome"/>
</dbReference>
<dbReference type="KEGG" id="sna:Snas_1351"/>
<organism evidence="2 3">
    <name type="scientific">Stackebrandtia nassauensis (strain DSM 44728 / CIP 108903 / NRRL B-16338 / NBRC 102104 / LLR-40K-21)</name>
    <dbReference type="NCBI Taxonomy" id="446470"/>
    <lineage>
        <taxon>Bacteria</taxon>
        <taxon>Bacillati</taxon>
        <taxon>Actinomycetota</taxon>
        <taxon>Actinomycetes</taxon>
        <taxon>Glycomycetales</taxon>
        <taxon>Glycomycetaceae</taxon>
        <taxon>Stackebrandtia</taxon>
    </lineage>
</organism>
<accession>D3PUB3</accession>
<protein>
    <recommendedName>
        <fullName evidence="4">Integral membrane protein</fullName>
    </recommendedName>
</protein>
<keyword evidence="1" id="KW-0472">Membrane</keyword>
<dbReference type="OrthoDB" id="3830423at2"/>
<sequence length="115" mass="12720">MELLRHALLYIHLLGFAMLFGGWLTAFLSDRLKINPVMLWGSVIQLATGIFLSAPFPKDYEPNYAKIGVKAVLAVLIAVMVWIPHLKKRESTAKGHFIAIGAMVVVTAGVAVFWQ</sequence>
<dbReference type="HOGENOM" id="CLU_145468_1_0_11"/>
<dbReference type="AlphaFoldDB" id="D3PUB3"/>
<keyword evidence="3" id="KW-1185">Reference proteome</keyword>
<proteinExistence type="predicted"/>
<keyword evidence="1" id="KW-0812">Transmembrane</keyword>
<feature type="transmembrane region" description="Helical" evidence="1">
    <location>
        <begin position="95"/>
        <end position="114"/>
    </location>
</feature>
<name>D3PUB3_STANL</name>
<feature type="transmembrane region" description="Helical" evidence="1">
    <location>
        <begin position="63"/>
        <end position="83"/>
    </location>
</feature>
<dbReference type="EMBL" id="CP001778">
    <property type="protein sequence ID" value="ADD41059.1"/>
    <property type="molecule type" value="Genomic_DNA"/>
</dbReference>
<reference evidence="2 3" key="1">
    <citation type="journal article" date="2009" name="Stand. Genomic Sci.">
        <title>Complete genome sequence of Stackebrandtia nassauensis type strain (LLR-40K-21).</title>
        <authorList>
            <person name="Munk C."/>
            <person name="Lapidus A."/>
            <person name="Copeland A."/>
            <person name="Jando M."/>
            <person name="Mayilraj S."/>
            <person name="Glavina Del Rio T."/>
            <person name="Nolan M."/>
            <person name="Chen F."/>
            <person name="Lucas S."/>
            <person name="Tice H."/>
            <person name="Cheng J.F."/>
            <person name="Han C."/>
            <person name="Detter J.C."/>
            <person name="Bruce D."/>
            <person name="Goodwin L."/>
            <person name="Chain P."/>
            <person name="Pitluck S."/>
            <person name="Goker M."/>
            <person name="Ovchinikova G."/>
            <person name="Pati A."/>
            <person name="Ivanova N."/>
            <person name="Mavromatis K."/>
            <person name="Chen A."/>
            <person name="Palaniappan K."/>
            <person name="Land M."/>
            <person name="Hauser L."/>
            <person name="Chang Y.J."/>
            <person name="Jeffries C.D."/>
            <person name="Bristow J."/>
            <person name="Eisen J.A."/>
            <person name="Markowitz V."/>
            <person name="Hugenholtz P."/>
            <person name="Kyrpides N.C."/>
            <person name="Klenk H.P."/>
        </authorList>
    </citation>
    <scope>NUCLEOTIDE SEQUENCE [LARGE SCALE GENOMIC DNA]</scope>
    <source>
        <strain evidence="3">DSM 44728 / CIP 108903 / NRRL B-16338 / NBRC 102104 / LLR-40K-21</strain>
    </source>
</reference>
<dbReference type="RefSeq" id="WP_013016630.1">
    <property type="nucleotide sequence ID" value="NC_013947.1"/>
</dbReference>
<evidence type="ECO:0000313" key="3">
    <source>
        <dbReference type="Proteomes" id="UP000000844"/>
    </source>
</evidence>
<evidence type="ECO:0000256" key="1">
    <source>
        <dbReference type="SAM" id="Phobius"/>
    </source>
</evidence>
<dbReference type="STRING" id="446470.Snas_1351"/>
<feature type="transmembrane region" description="Helical" evidence="1">
    <location>
        <begin position="6"/>
        <end position="25"/>
    </location>
</feature>